<sequence>DSLSHQHNRSIVLYFWTPVLNALNFKASPFWHGWFISPITTAGYLSNLNVVLITKKFDSSSLLIALFLACFWAGLTSTLEAALFSLIFLNLSFLWADFPLTLVAVVLSLFIHLSTFHSLQRLSILLVSLPSGSV</sequence>
<feature type="non-terminal residue" evidence="2">
    <location>
        <position position="1"/>
    </location>
</feature>
<name>A0A0K2TI37_LEPSM</name>
<keyword evidence="1" id="KW-0812">Transmembrane</keyword>
<proteinExistence type="predicted"/>
<feature type="transmembrane region" description="Helical" evidence="1">
    <location>
        <begin position="30"/>
        <end position="50"/>
    </location>
</feature>
<protein>
    <submittedName>
        <fullName evidence="2">Uncharacterized protein</fullName>
    </submittedName>
</protein>
<dbReference type="EMBL" id="HACA01008104">
    <property type="protein sequence ID" value="CDW25465.1"/>
    <property type="molecule type" value="Transcribed_RNA"/>
</dbReference>
<evidence type="ECO:0000256" key="1">
    <source>
        <dbReference type="SAM" id="Phobius"/>
    </source>
</evidence>
<organism evidence="2">
    <name type="scientific">Lepeophtheirus salmonis</name>
    <name type="common">Salmon louse</name>
    <name type="synonym">Caligus salmonis</name>
    <dbReference type="NCBI Taxonomy" id="72036"/>
    <lineage>
        <taxon>Eukaryota</taxon>
        <taxon>Metazoa</taxon>
        <taxon>Ecdysozoa</taxon>
        <taxon>Arthropoda</taxon>
        <taxon>Crustacea</taxon>
        <taxon>Multicrustacea</taxon>
        <taxon>Hexanauplia</taxon>
        <taxon>Copepoda</taxon>
        <taxon>Siphonostomatoida</taxon>
        <taxon>Caligidae</taxon>
        <taxon>Lepeophtheirus</taxon>
    </lineage>
</organism>
<reference evidence="2" key="1">
    <citation type="submission" date="2014-05" db="EMBL/GenBank/DDBJ databases">
        <authorList>
            <person name="Chronopoulou M."/>
        </authorList>
    </citation>
    <scope>NUCLEOTIDE SEQUENCE</scope>
    <source>
        <tissue evidence="2">Whole organism</tissue>
    </source>
</reference>
<keyword evidence="1" id="KW-0472">Membrane</keyword>
<keyword evidence="1" id="KW-1133">Transmembrane helix</keyword>
<feature type="transmembrane region" description="Helical" evidence="1">
    <location>
        <begin position="62"/>
        <end position="87"/>
    </location>
</feature>
<accession>A0A0K2TI37</accession>
<dbReference type="AlphaFoldDB" id="A0A0K2TI37"/>
<feature type="transmembrane region" description="Helical" evidence="1">
    <location>
        <begin position="93"/>
        <end position="113"/>
    </location>
</feature>
<evidence type="ECO:0000313" key="2">
    <source>
        <dbReference type="EMBL" id="CDW25465.1"/>
    </source>
</evidence>